<sequence length="180" mass="19852">MLFKDTGTFFVATELYHGGNMRDITPDICDQHEDKVMLLNLPLQNFGQRAAFWGEIVTVRCYHDNSMVREVLGHDGKGKVLFVDGNGSCAKALLGDRLAIMAIENGWEGVIVNGAIRDVAAMSEMDLGVKALAACPFKTEKRGAGQVNVTLTMNNQIVQPGHYIYSDWNGVLVSKEKLEF</sequence>
<comment type="caution">
    <text evidence="11">The sequence shown here is derived from an EMBL/GenBank/DDBJ whole genome shotgun (WGS) entry which is preliminary data.</text>
</comment>
<dbReference type="NCBIfam" id="NF009134">
    <property type="entry name" value="PRK12487.1"/>
    <property type="match status" value="1"/>
</dbReference>
<dbReference type="Gene3D" id="3.50.30.40">
    <property type="entry name" value="Ribonuclease E inhibitor RraA/RraA-like"/>
    <property type="match status" value="1"/>
</dbReference>
<evidence type="ECO:0000313" key="12">
    <source>
        <dbReference type="Proteomes" id="UP000029228"/>
    </source>
</evidence>
<comment type="cofactor">
    <cofactor evidence="9">
        <name>Mg(2+)</name>
        <dbReference type="ChEBI" id="CHEBI:18420"/>
    </cofactor>
</comment>
<organism evidence="11 12">
    <name type="scientific">Vibrio maritimus</name>
    <dbReference type="NCBI Taxonomy" id="990268"/>
    <lineage>
        <taxon>Bacteria</taxon>
        <taxon>Pseudomonadati</taxon>
        <taxon>Pseudomonadota</taxon>
        <taxon>Gammaproteobacteria</taxon>
        <taxon>Vibrionales</taxon>
        <taxon>Vibrionaceae</taxon>
        <taxon>Vibrio</taxon>
    </lineage>
</organism>
<dbReference type="Proteomes" id="UP000029228">
    <property type="component" value="Unassembled WGS sequence"/>
</dbReference>
<keyword evidence="6 10" id="KW-0456">Lyase</keyword>
<accession>A0A090S404</accession>
<evidence type="ECO:0000256" key="10">
    <source>
        <dbReference type="RuleBase" id="RU004338"/>
    </source>
</evidence>
<dbReference type="NCBIfam" id="TIGR01935">
    <property type="entry name" value="NOT-MenG"/>
    <property type="match status" value="1"/>
</dbReference>
<evidence type="ECO:0000256" key="3">
    <source>
        <dbReference type="ARBA" id="ARBA00008621"/>
    </source>
</evidence>
<feature type="binding site" evidence="9">
    <location>
        <begin position="95"/>
        <end position="98"/>
    </location>
    <ligand>
        <name>substrate</name>
    </ligand>
</feature>
<keyword evidence="5 9" id="KW-0479">Metal-binding</keyword>
<keyword evidence="12" id="KW-1185">Reference proteome</keyword>
<proteinExistence type="inferred from homology"/>
<dbReference type="GO" id="GO:0008948">
    <property type="term" value="F:oxaloacetate decarboxylase activity"/>
    <property type="evidence" value="ECO:0007669"/>
    <property type="project" value="UniProtKB-EC"/>
</dbReference>
<name>A0A090S404_9VIBR</name>
<comment type="subunit">
    <text evidence="4 10">Homotrimer.</text>
</comment>
<dbReference type="PANTHER" id="PTHR33254">
    <property type="entry name" value="4-HYDROXY-4-METHYL-2-OXOGLUTARATE ALDOLASE 3-RELATED"/>
    <property type="match status" value="1"/>
</dbReference>
<comment type="similarity">
    <text evidence="3 10">Belongs to the class II aldolase/RraA-like family.</text>
</comment>
<dbReference type="STRING" id="990268.JCM19235_4980"/>
<comment type="cofactor">
    <cofactor evidence="2 10">
        <name>a divalent metal cation</name>
        <dbReference type="ChEBI" id="CHEBI:60240"/>
    </cofactor>
</comment>
<dbReference type="GO" id="GO:0046872">
    <property type="term" value="F:metal ion binding"/>
    <property type="evidence" value="ECO:0007669"/>
    <property type="project" value="UniProtKB-KW"/>
</dbReference>
<dbReference type="GO" id="GO:0008428">
    <property type="term" value="F:ribonuclease inhibitor activity"/>
    <property type="evidence" value="ECO:0007669"/>
    <property type="project" value="InterPro"/>
</dbReference>
<dbReference type="GO" id="GO:0051252">
    <property type="term" value="P:regulation of RNA metabolic process"/>
    <property type="evidence" value="ECO:0007669"/>
    <property type="project" value="InterPro"/>
</dbReference>
<dbReference type="EC" id="4.1.1.112" evidence="10"/>
<dbReference type="EMBL" id="BBMR01000008">
    <property type="protein sequence ID" value="GAL21498.1"/>
    <property type="molecule type" value="Genomic_DNA"/>
</dbReference>
<comment type="function">
    <text evidence="7 10">Catalyzes the aldol cleavage of 4-hydroxy-4-methyl-2-oxoglutarate (HMG) into 2 molecules of pyruvate. Also contains a secondary oxaloacetate (OAA) decarboxylase activity due to the common pyruvate enolate transition state formed following C-C bond cleavage in the retro-aldol and decarboxylation reactions.</text>
</comment>
<evidence type="ECO:0000256" key="2">
    <source>
        <dbReference type="ARBA" id="ARBA00001968"/>
    </source>
</evidence>
<evidence type="ECO:0000256" key="5">
    <source>
        <dbReference type="ARBA" id="ARBA00022723"/>
    </source>
</evidence>
<keyword evidence="9" id="KW-0460">Magnesium</keyword>
<evidence type="ECO:0000256" key="9">
    <source>
        <dbReference type="PIRSR" id="PIRSR605493-1"/>
    </source>
</evidence>
<evidence type="ECO:0000256" key="6">
    <source>
        <dbReference type="ARBA" id="ARBA00023239"/>
    </source>
</evidence>
<dbReference type="NCBIfam" id="NF006875">
    <property type="entry name" value="PRK09372.1"/>
    <property type="match status" value="1"/>
</dbReference>
<evidence type="ECO:0000256" key="7">
    <source>
        <dbReference type="ARBA" id="ARBA00025046"/>
    </source>
</evidence>
<feature type="binding site" evidence="9">
    <location>
        <position position="118"/>
    </location>
    <ligand>
        <name>Mg(2+)</name>
        <dbReference type="ChEBI" id="CHEBI:18420"/>
    </ligand>
</feature>
<reference evidence="11 12" key="2">
    <citation type="submission" date="2014-09" db="EMBL/GenBank/DDBJ databases">
        <authorList>
            <consortium name="NBRP consortium"/>
            <person name="Sawabe T."/>
            <person name="Meirelles P."/>
            <person name="Nakanishi M."/>
            <person name="Sayaka M."/>
            <person name="Hattori M."/>
            <person name="Ohkuma M."/>
        </authorList>
    </citation>
    <scope>NUCLEOTIDE SEQUENCE [LARGE SCALE GENOMIC DNA]</scope>
    <source>
        <strain evidence="12">JCM19235</strain>
    </source>
</reference>
<evidence type="ECO:0000256" key="1">
    <source>
        <dbReference type="ARBA" id="ARBA00001342"/>
    </source>
</evidence>
<dbReference type="PANTHER" id="PTHR33254:SF4">
    <property type="entry name" value="4-HYDROXY-4-METHYL-2-OXOGLUTARATE ALDOLASE 3-RELATED"/>
    <property type="match status" value="1"/>
</dbReference>
<evidence type="ECO:0000256" key="4">
    <source>
        <dbReference type="ARBA" id="ARBA00011233"/>
    </source>
</evidence>
<comment type="catalytic activity">
    <reaction evidence="1 10">
        <text>4-hydroxy-4-methyl-2-oxoglutarate = 2 pyruvate</text>
        <dbReference type="Rhea" id="RHEA:22748"/>
        <dbReference type="ChEBI" id="CHEBI:15361"/>
        <dbReference type="ChEBI" id="CHEBI:58276"/>
        <dbReference type="EC" id="4.1.3.17"/>
    </reaction>
</comment>
<dbReference type="AlphaFoldDB" id="A0A090S404"/>
<dbReference type="SUPFAM" id="SSF89562">
    <property type="entry name" value="RraA-like"/>
    <property type="match status" value="1"/>
</dbReference>
<dbReference type="InterPro" id="IPR005493">
    <property type="entry name" value="RraA/RraA-like"/>
</dbReference>
<feature type="binding site" evidence="9">
    <location>
        <position position="117"/>
    </location>
    <ligand>
        <name>substrate</name>
    </ligand>
</feature>
<reference evidence="11 12" key="1">
    <citation type="submission" date="2014-09" db="EMBL/GenBank/DDBJ databases">
        <title>Vibrio maritimus JCM 19235. (C45) whole genome shotgun sequence.</title>
        <authorList>
            <person name="Sawabe T."/>
            <person name="Meirelles P."/>
            <person name="Nakanishi M."/>
            <person name="Sayaka M."/>
            <person name="Hattori M."/>
            <person name="Ohkuma M."/>
        </authorList>
    </citation>
    <scope>NUCLEOTIDE SEQUENCE [LARGE SCALE GENOMIC DNA]</scope>
    <source>
        <strain evidence="12">JCM19235</strain>
    </source>
</reference>
<dbReference type="Pfam" id="PF03737">
    <property type="entry name" value="RraA-like"/>
    <property type="match status" value="1"/>
</dbReference>
<evidence type="ECO:0000256" key="8">
    <source>
        <dbReference type="ARBA" id="ARBA00047973"/>
    </source>
</evidence>
<dbReference type="InterPro" id="IPR010203">
    <property type="entry name" value="RraA"/>
</dbReference>
<gene>
    <name evidence="11" type="ORF">JCM19235_4980</name>
</gene>
<dbReference type="CDD" id="cd16841">
    <property type="entry name" value="RraA_family"/>
    <property type="match status" value="1"/>
</dbReference>
<protein>
    <recommendedName>
        <fullName evidence="10">4-hydroxy-4-methyl-2-oxoglutarate aldolase</fullName>
        <shortName evidence="10">HMG aldolase</shortName>
        <ecNumber evidence="10">4.1.1.112</ecNumber>
        <ecNumber evidence="10">4.1.3.17</ecNumber>
    </recommendedName>
    <alternativeName>
        <fullName evidence="10">Oxaloacetate decarboxylase</fullName>
    </alternativeName>
</protein>
<dbReference type="GO" id="GO:0047443">
    <property type="term" value="F:4-hydroxy-4-methyl-2-oxoglutarate aldolase activity"/>
    <property type="evidence" value="ECO:0007669"/>
    <property type="project" value="UniProtKB-EC"/>
</dbReference>
<dbReference type="InterPro" id="IPR036704">
    <property type="entry name" value="RraA/RraA-like_sf"/>
</dbReference>
<comment type="catalytic activity">
    <reaction evidence="8 10">
        <text>oxaloacetate + H(+) = pyruvate + CO2</text>
        <dbReference type="Rhea" id="RHEA:15641"/>
        <dbReference type="ChEBI" id="CHEBI:15361"/>
        <dbReference type="ChEBI" id="CHEBI:15378"/>
        <dbReference type="ChEBI" id="CHEBI:16452"/>
        <dbReference type="ChEBI" id="CHEBI:16526"/>
        <dbReference type="EC" id="4.1.1.112"/>
    </reaction>
</comment>
<evidence type="ECO:0000313" key="11">
    <source>
        <dbReference type="EMBL" id="GAL21498.1"/>
    </source>
</evidence>
<dbReference type="EC" id="4.1.3.17" evidence="10"/>